<sequence length="41" mass="4975">MQKKNINLIKIISIFKEKWTKTSQYVYNNFKVCKILKIVEV</sequence>
<gene>
    <name evidence="1" type="ORF">HMPREF0628_1119</name>
</gene>
<protein>
    <submittedName>
        <fullName evidence="1">Uncharacterized protein</fullName>
    </submittedName>
</protein>
<accession>D1VU76</accession>
<dbReference type="EMBL" id="ADDO01000055">
    <property type="protein sequence ID" value="EFA89927.1"/>
    <property type="molecule type" value="Genomic_DNA"/>
</dbReference>
<dbReference type="Proteomes" id="UP000005711">
    <property type="component" value="Unassembled WGS sequence"/>
</dbReference>
<organism evidence="1 2">
    <name type="scientific">Peptoniphilus lacrimalis 315-B</name>
    <dbReference type="NCBI Taxonomy" id="596330"/>
    <lineage>
        <taxon>Bacteria</taxon>
        <taxon>Bacillati</taxon>
        <taxon>Bacillota</taxon>
        <taxon>Tissierellia</taxon>
        <taxon>Tissierellales</taxon>
        <taxon>Peptoniphilaceae</taxon>
        <taxon>Peptoniphilus</taxon>
    </lineage>
</organism>
<name>D1VU76_9FIRM</name>
<reference evidence="1 2" key="1">
    <citation type="submission" date="2009-12" db="EMBL/GenBank/DDBJ databases">
        <title>Genome Sequence of Peptoniphilus lacrimalis 315-B.</title>
        <authorList>
            <person name="Durkin A.S."/>
            <person name="Madupu R."/>
            <person name="Torralba M."/>
            <person name="Methe B."/>
            <person name="Sutton G."/>
            <person name="Strausberg R.L."/>
            <person name="Nelson K.E."/>
        </authorList>
    </citation>
    <scope>NUCLEOTIDE SEQUENCE [LARGE SCALE GENOMIC DNA]</scope>
    <source>
        <strain evidence="1 2">315-B</strain>
    </source>
</reference>
<comment type="caution">
    <text evidence="1">The sequence shown here is derived from an EMBL/GenBank/DDBJ whole genome shotgun (WGS) entry which is preliminary data.</text>
</comment>
<dbReference type="AlphaFoldDB" id="D1VU76"/>
<evidence type="ECO:0000313" key="1">
    <source>
        <dbReference type="EMBL" id="EFA89927.1"/>
    </source>
</evidence>
<keyword evidence="2" id="KW-1185">Reference proteome</keyword>
<evidence type="ECO:0000313" key="2">
    <source>
        <dbReference type="Proteomes" id="UP000005711"/>
    </source>
</evidence>
<proteinExistence type="predicted"/>